<dbReference type="PANTHER" id="PTHR22748:SF26">
    <property type="entry name" value="ENDONUCLEASE_EXONUCLEASE_PHOSPHATASE DOMAIN-CONTAINING PROTEIN"/>
    <property type="match status" value="1"/>
</dbReference>
<evidence type="ECO:0000256" key="4">
    <source>
        <dbReference type="ARBA" id="ARBA00022723"/>
    </source>
</evidence>
<keyword evidence="12" id="KW-1185">Reference proteome</keyword>
<evidence type="ECO:0000313" key="12">
    <source>
        <dbReference type="Proteomes" id="UP000257200"/>
    </source>
</evidence>
<keyword evidence="9" id="KW-0464">Manganese</keyword>
<keyword evidence="8" id="KW-0234">DNA repair</keyword>
<dbReference type="InterPro" id="IPR036691">
    <property type="entry name" value="Endo/exonu/phosph_ase_sf"/>
</dbReference>
<evidence type="ECO:0000313" key="11">
    <source>
        <dbReference type="Ensembl" id="ENSAPOP00000025939.1"/>
    </source>
</evidence>
<dbReference type="GO" id="GO:0046872">
    <property type="term" value="F:metal ion binding"/>
    <property type="evidence" value="ECO:0007669"/>
    <property type="project" value="UniProtKB-KW"/>
</dbReference>
<feature type="domain" description="Endonuclease/exonuclease/phosphatase" evidence="10">
    <location>
        <begin position="13"/>
        <end position="115"/>
    </location>
</feature>
<evidence type="ECO:0000256" key="9">
    <source>
        <dbReference type="PIRSR" id="PIRSR604808-2"/>
    </source>
</evidence>
<keyword evidence="7 9" id="KW-0460">Magnesium</keyword>
<dbReference type="Pfam" id="PF03372">
    <property type="entry name" value="Exo_endo_phos"/>
    <property type="match status" value="1"/>
</dbReference>
<name>A0A3Q1GA52_9TELE</name>
<dbReference type="PANTHER" id="PTHR22748">
    <property type="entry name" value="AP ENDONUCLEASE"/>
    <property type="match status" value="1"/>
</dbReference>
<accession>A0A3Q1GA52</accession>
<evidence type="ECO:0000256" key="5">
    <source>
        <dbReference type="ARBA" id="ARBA00022763"/>
    </source>
</evidence>
<feature type="binding site" evidence="9">
    <location>
        <position position="45"/>
    </location>
    <ligand>
        <name>Mg(2+)</name>
        <dbReference type="ChEBI" id="CHEBI:18420"/>
        <label>1</label>
    </ligand>
</feature>
<comment type="catalytic activity">
    <reaction evidence="1">
        <text>Exonucleolytic cleavage in the 3'- to 5'-direction to yield nucleoside 5'-phosphates.</text>
        <dbReference type="EC" id="3.1.11.2"/>
    </reaction>
</comment>
<keyword evidence="4 9" id="KW-0479">Metal-binding</keyword>
<sequence>AQTEPLDGFLHILSWNVKGANETVKGRKLLLYLKHKKVDICFLQETHLCDEESNKLQRDWVGRVFFSANSSKQRGVAILIGKNLKVHKQYSDEEGRWLAIDVDLLGVRYSLINIYAPNTDSPGFFVI</sequence>
<evidence type="ECO:0000256" key="3">
    <source>
        <dbReference type="ARBA" id="ARBA00012115"/>
    </source>
</evidence>
<dbReference type="Proteomes" id="UP000257200">
    <property type="component" value="Unplaced"/>
</dbReference>
<comment type="similarity">
    <text evidence="2">Belongs to the DNA repair enzymes AP/ExoA family.</text>
</comment>
<evidence type="ECO:0000259" key="10">
    <source>
        <dbReference type="Pfam" id="PF03372"/>
    </source>
</evidence>
<keyword evidence="5" id="KW-0227">DNA damage</keyword>
<dbReference type="GO" id="GO:0005634">
    <property type="term" value="C:nucleus"/>
    <property type="evidence" value="ECO:0007669"/>
    <property type="project" value="TreeGrafter"/>
</dbReference>
<dbReference type="SUPFAM" id="SSF56219">
    <property type="entry name" value="DNase I-like"/>
    <property type="match status" value="1"/>
</dbReference>
<keyword evidence="6" id="KW-0378">Hydrolase</keyword>
<evidence type="ECO:0000256" key="6">
    <source>
        <dbReference type="ARBA" id="ARBA00022801"/>
    </source>
</evidence>
<proteinExistence type="inferred from homology"/>
<dbReference type="AlphaFoldDB" id="A0A3Q1GA52"/>
<dbReference type="InParanoid" id="A0A3Q1GA52"/>
<organism evidence="11 12">
    <name type="scientific">Acanthochromis polyacanthus</name>
    <name type="common">spiny chromis</name>
    <dbReference type="NCBI Taxonomy" id="80966"/>
    <lineage>
        <taxon>Eukaryota</taxon>
        <taxon>Metazoa</taxon>
        <taxon>Chordata</taxon>
        <taxon>Craniata</taxon>
        <taxon>Vertebrata</taxon>
        <taxon>Euteleostomi</taxon>
        <taxon>Actinopterygii</taxon>
        <taxon>Neopterygii</taxon>
        <taxon>Teleostei</taxon>
        <taxon>Neoteleostei</taxon>
        <taxon>Acanthomorphata</taxon>
        <taxon>Ovalentaria</taxon>
        <taxon>Pomacentridae</taxon>
        <taxon>Acanthochromis</taxon>
    </lineage>
</organism>
<feature type="binding site" evidence="9">
    <location>
        <position position="16"/>
    </location>
    <ligand>
        <name>Mg(2+)</name>
        <dbReference type="ChEBI" id="CHEBI:18420"/>
        <label>1</label>
    </ligand>
</feature>
<dbReference type="Ensembl" id="ENSAPOT00000004978.1">
    <property type="protein sequence ID" value="ENSAPOP00000025939.1"/>
    <property type="gene ID" value="ENSAPOG00000009392.1"/>
</dbReference>
<dbReference type="Gene3D" id="3.60.10.10">
    <property type="entry name" value="Endonuclease/exonuclease/phosphatase"/>
    <property type="match status" value="1"/>
</dbReference>
<evidence type="ECO:0000256" key="7">
    <source>
        <dbReference type="ARBA" id="ARBA00022842"/>
    </source>
</evidence>
<dbReference type="GeneTree" id="ENSGT01050000245377"/>
<reference evidence="11" key="1">
    <citation type="submission" date="2025-08" db="UniProtKB">
        <authorList>
            <consortium name="Ensembl"/>
        </authorList>
    </citation>
    <scope>IDENTIFICATION</scope>
</reference>
<comment type="cofactor">
    <cofactor evidence="9">
        <name>Mg(2+)</name>
        <dbReference type="ChEBI" id="CHEBI:18420"/>
    </cofactor>
    <cofactor evidence="9">
        <name>Mn(2+)</name>
        <dbReference type="ChEBI" id="CHEBI:29035"/>
    </cofactor>
    <text evidence="9">Probably binds two magnesium or manganese ions per subunit.</text>
</comment>
<dbReference type="InterPro" id="IPR004808">
    <property type="entry name" value="AP_endonuc_1"/>
</dbReference>
<evidence type="ECO:0000256" key="1">
    <source>
        <dbReference type="ARBA" id="ARBA00000493"/>
    </source>
</evidence>
<protein>
    <recommendedName>
        <fullName evidence="3">exodeoxyribonuclease III</fullName>
        <ecNumber evidence="3">3.1.11.2</ecNumber>
    </recommendedName>
</protein>
<dbReference type="GO" id="GO:0006284">
    <property type="term" value="P:base-excision repair"/>
    <property type="evidence" value="ECO:0007669"/>
    <property type="project" value="TreeGrafter"/>
</dbReference>
<dbReference type="GO" id="GO:0003906">
    <property type="term" value="F:DNA-(apurinic or apyrimidinic site) endonuclease activity"/>
    <property type="evidence" value="ECO:0007669"/>
    <property type="project" value="TreeGrafter"/>
</dbReference>
<evidence type="ECO:0000256" key="8">
    <source>
        <dbReference type="ARBA" id="ARBA00023204"/>
    </source>
</evidence>
<dbReference type="EC" id="3.1.11.2" evidence="3"/>
<dbReference type="STRING" id="80966.ENSAPOP00000025939"/>
<reference evidence="11" key="2">
    <citation type="submission" date="2025-09" db="UniProtKB">
        <authorList>
            <consortium name="Ensembl"/>
        </authorList>
    </citation>
    <scope>IDENTIFICATION</scope>
</reference>
<dbReference type="InterPro" id="IPR005135">
    <property type="entry name" value="Endo/exonuclease/phosphatase"/>
</dbReference>
<evidence type="ECO:0000256" key="2">
    <source>
        <dbReference type="ARBA" id="ARBA00007092"/>
    </source>
</evidence>
<dbReference type="GO" id="GO:0008311">
    <property type="term" value="F:double-stranded DNA 3'-5' DNA exonuclease activity"/>
    <property type="evidence" value="ECO:0007669"/>
    <property type="project" value="UniProtKB-EC"/>
</dbReference>
<dbReference type="GO" id="GO:0008081">
    <property type="term" value="F:phosphoric diester hydrolase activity"/>
    <property type="evidence" value="ECO:0007669"/>
    <property type="project" value="TreeGrafter"/>
</dbReference>